<keyword evidence="3" id="KW-1185">Reference proteome</keyword>
<feature type="compositionally biased region" description="Polar residues" evidence="1">
    <location>
        <begin position="59"/>
        <end position="80"/>
    </location>
</feature>
<feature type="compositionally biased region" description="Polar residues" evidence="1">
    <location>
        <begin position="530"/>
        <end position="549"/>
    </location>
</feature>
<feature type="compositionally biased region" description="Polar residues" evidence="1">
    <location>
        <begin position="702"/>
        <end position="711"/>
    </location>
</feature>
<sequence length="865" mass="96611">MSSVGVSVHPSHVSWNRVSDSGSCVPSDNKKEAQMKRVNHVKSLSSDTSSENTEDISLMDSNTNSNGASGTDNSSTMNSSSVADLSATTAKLGKNFSNEADVSSSIAKSASTNESSTMVEGGGNGNGCGYTGVVPTKVPSYEDSIEYFRWVDNVPRHPPSYKAVNPNRRITYPIYETVDNNVLPKYTPAVREITVVSMKNEWLNPYELSTSRAWKNFIMEINSTQLNFYYIHESLTSGIRNYYGGPSNFTNDFHAPKQSNRFLPSLHSKSTYQFNRADQEWITKMIKSNEEKYLSTDLLFRSFSLQYGKFGIPTDYTKKTFVLRLRCELQQFLINFAHVDDMIDWSVYLSIGIDVSLDLACREMPTYRTVPRRRRRGHRRRRRRRRRNIADHSNSLGLQRMLQVGTGQSPKPLNGKNERRASSASTGSCTDSNIRPVLASSRSTGFVLESLKSRSRSTQSLGVSTPQTGSPSSKTEIQRRSSDSSLKGIKSKLATMFHYDRKTPSRSKRKTSNASTLNCVIEDEDDEEQSSTTTPTAKSQEQTTETPISSPHKRTQSVPSVSSSSSSPLPKANDATPNSIYKTLGLRHAEDVKPINLPSETVSELNEIELGSISVISHNAEDFSSENDLSAQTGYQNAISSRLELNELQTILNEHNEQSSEETEPDHEDLEDDEEEEDDDEDDDDGDEDDEDDEDELGTGTSGVTLNHPHSASSSIYHEEGIFHDSDDDYIYVPVVSSHRQRTSSVTSNLSHTPYGSSEYKWKPPRKEITRRRYIRDSLRCVRPLGFDESWVNKIALAPSMGPKYETNNPPISGFASSNDSPSKTKLLRKLYNTQPALLLSKCKNHYLTPYIITPSGLVRATPKE</sequence>
<reference evidence="2 3" key="1">
    <citation type="submission" date="2016-03" db="EMBL/GenBank/DDBJ databases">
        <title>How can Kluyveromyces marxianus grow so fast - potential evolutionary course in Saccharomyces Complex revealed by comparative genomics.</title>
        <authorList>
            <person name="Mo W."/>
            <person name="Lu W."/>
            <person name="Yang X."/>
            <person name="Qi J."/>
            <person name="Lv H."/>
        </authorList>
    </citation>
    <scope>NUCLEOTIDE SEQUENCE [LARGE SCALE GENOMIC DNA]</scope>
    <source>
        <strain evidence="2 3">FIM1</strain>
    </source>
</reference>
<feature type="compositionally biased region" description="Polar residues" evidence="1">
    <location>
        <begin position="42"/>
        <end position="51"/>
    </location>
</feature>
<proteinExistence type="predicted"/>
<feature type="compositionally biased region" description="Acidic residues" evidence="1">
    <location>
        <begin position="659"/>
        <end position="697"/>
    </location>
</feature>
<feature type="region of interest" description="Disordered" evidence="1">
    <location>
        <begin position="654"/>
        <end position="711"/>
    </location>
</feature>
<feature type="compositionally biased region" description="Polar residues" evidence="1">
    <location>
        <begin position="456"/>
        <end position="475"/>
    </location>
</feature>
<feature type="region of interest" description="Disordered" evidence="1">
    <location>
        <begin position="451"/>
        <end position="578"/>
    </location>
</feature>
<gene>
    <name evidence="2" type="ORF">FIM1_101</name>
</gene>
<evidence type="ECO:0000313" key="2">
    <source>
        <dbReference type="EMBL" id="QGN13464.1"/>
    </source>
</evidence>
<feature type="compositionally biased region" description="Low complexity" evidence="1">
    <location>
        <begin position="1"/>
        <end position="14"/>
    </location>
</feature>
<evidence type="ECO:0000313" key="3">
    <source>
        <dbReference type="Proteomes" id="UP000422736"/>
    </source>
</evidence>
<reference evidence="2 3" key="2">
    <citation type="submission" date="2019-11" db="EMBL/GenBank/DDBJ databases">
        <authorList>
            <person name="Lu H."/>
        </authorList>
    </citation>
    <scope>NUCLEOTIDE SEQUENCE [LARGE SCALE GENOMIC DNA]</scope>
    <source>
        <strain evidence="2 3">FIM1</strain>
    </source>
</reference>
<organism evidence="2 3">
    <name type="scientific">Kluyveromyces marxianus</name>
    <name type="common">Yeast</name>
    <name type="synonym">Candida kefyr</name>
    <dbReference type="NCBI Taxonomy" id="4911"/>
    <lineage>
        <taxon>Eukaryota</taxon>
        <taxon>Fungi</taxon>
        <taxon>Dikarya</taxon>
        <taxon>Ascomycota</taxon>
        <taxon>Saccharomycotina</taxon>
        <taxon>Saccharomycetes</taxon>
        <taxon>Saccharomycetales</taxon>
        <taxon>Saccharomycetaceae</taxon>
        <taxon>Kluyveromyces</taxon>
    </lineage>
</organism>
<dbReference type="InterPro" id="IPR011993">
    <property type="entry name" value="PH-like_dom_sf"/>
</dbReference>
<dbReference type="EMBL" id="CP015054">
    <property type="protein sequence ID" value="QGN13464.1"/>
    <property type="molecule type" value="Genomic_DNA"/>
</dbReference>
<feature type="compositionally biased region" description="Low complexity" evidence="1">
    <location>
        <begin position="557"/>
        <end position="568"/>
    </location>
</feature>
<feature type="region of interest" description="Disordered" evidence="1">
    <location>
        <begin position="100"/>
        <end position="128"/>
    </location>
</feature>
<feature type="compositionally biased region" description="Basic residues" evidence="1">
    <location>
        <begin position="370"/>
        <end position="387"/>
    </location>
</feature>
<dbReference type="PANTHER" id="PTHR37283">
    <property type="entry name" value="PH DOMAIN-CONTAINING PROTEIN YHR131C"/>
    <property type="match status" value="1"/>
</dbReference>
<protein>
    <submittedName>
        <fullName evidence="2">PH domain-containing protein YHR131C</fullName>
    </submittedName>
</protein>
<feature type="region of interest" description="Disordered" evidence="1">
    <location>
        <begin position="370"/>
        <end position="436"/>
    </location>
</feature>
<dbReference type="Gene3D" id="2.30.29.30">
    <property type="entry name" value="Pleckstrin-homology domain (PH domain)/Phosphotyrosine-binding domain (PTB)"/>
    <property type="match status" value="1"/>
</dbReference>
<feature type="compositionally biased region" description="Polar residues" evidence="1">
    <location>
        <begin position="16"/>
        <end position="26"/>
    </location>
</feature>
<dbReference type="PANTHER" id="PTHR37283:SF1">
    <property type="entry name" value="PH DOMAIN-CONTAINING PROTEIN YHR131C"/>
    <property type="match status" value="1"/>
</dbReference>
<feature type="compositionally biased region" description="Polar residues" evidence="1">
    <location>
        <begin position="100"/>
        <end position="118"/>
    </location>
</feature>
<evidence type="ECO:0000256" key="1">
    <source>
        <dbReference type="SAM" id="MobiDB-lite"/>
    </source>
</evidence>
<name>A0ABX6EP98_KLUMA</name>
<accession>A0ABX6EP98</accession>
<feature type="region of interest" description="Disordered" evidence="1">
    <location>
        <begin position="1"/>
        <end position="80"/>
    </location>
</feature>
<feature type="compositionally biased region" description="Polar residues" evidence="1">
    <location>
        <begin position="422"/>
        <end position="433"/>
    </location>
</feature>
<dbReference type="Proteomes" id="UP000422736">
    <property type="component" value="Chromosome 1"/>
</dbReference>